<dbReference type="RefSeq" id="WP_348946543.1">
    <property type="nucleotide sequence ID" value="NZ_CP157355.1"/>
</dbReference>
<dbReference type="InterPro" id="IPR047798">
    <property type="entry name" value="BPSS1780-like"/>
</dbReference>
<keyword evidence="1" id="KW-1133">Transmembrane helix</keyword>
<evidence type="ECO:0000313" key="2">
    <source>
        <dbReference type="EMBL" id="XBM02269.1"/>
    </source>
</evidence>
<accession>A0AAU7FE69</accession>
<reference evidence="2" key="1">
    <citation type="submission" date="2024-05" db="EMBL/GenBank/DDBJ databases">
        <authorList>
            <person name="Yang L."/>
            <person name="Pan L."/>
        </authorList>
    </citation>
    <scope>NUCLEOTIDE SEQUENCE</scope>
    <source>
        <strain evidence="2">FCG-7</strain>
    </source>
</reference>
<feature type="transmembrane region" description="Helical" evidence="1">
    <location>
        <begin position="208"/>
        <end position="232"/>
    </location>
</feature>
<dbReference type="EMBL" id="CP157355">
    <property type="protein sequence ID" value="XBM02269.1"/>
    <property type="molecule type" value="Genomic_DNA"/>
</dbReference>
<dbReference type="KEGG" id="cmav:ABHF33_08385"/>
<proteinExistence type="predicted"/>
<evidence type="ECO:0000256" key="1">
    <source>
        <dbReference type="SAM" id="Phobius"/>
    </source>
</evidence>
<dbReference type="AlphaFoldDB" id="A0AAU7FE69"/>
<keyword evidence="1" id="KW-0472">Membrane</keyword>
<feature type="transmembrane region" description="Helical" evidence="1">
    <location>
        <begin position="125"/>
        <end position="146"/>
    </location>
</feature>
<sequence length="259" mass="28070">MSEHNPMIDLDAVIDSAIEPRSVATAQGWAWIVQSFRLFRQAPTAWVGMTGLFIVIMLASSLIPFIGGFLSTLLGPVLLGGLMLAAQRTDLGEQPPIATLFAGFQSYTIDLIKVGAYYMLGTITLMFLLSAAIDGLALIGVIDALPKEISEFSQISHLWPLGLLMLGCFALVYSAYFYAPALVMLNQMSATDAMKMSFLAFWRNWSPILLMSLLGGLLLLLLMLPFFLGLLIGLPVALISSYVCYADVFSNPAVTGEQA</sequence>
<feature type="transmembrane region" description="Helical" evidence="1">
    <location>
        <begin position="158"/>
        <end position="179"/>
    </location>
</feature>
<feature type="transmembrane region" description="Helical" evidence="1">
    <location>
        <begin position="44"/>
        <end position="63"/>
    </location>
</feature>
<organism evidence="2">
    <name type="scientific">Chitinibacter mangrovi</name>
    <dbReference type="NCBI Taxonomy" id="3153927"/>
    <lineage>
        <taxon>Bacteria</taxon>
        <taxon>Pseudomonadati</taxon>
        <taxon>Pseudomonadota</taxon>
        <taxon>Betaproteobacteria</taxon>
        <taxon>Neisseriales</taxon>
        <taxon>Chitinibacteraceae</taxon>
        <taxon>Chitinibacter</taxon>
    </lineage>
</organism>
<gene>
    <name evidence="2" type="ORF">ABHF33_08385</name>
</gene>
<protein>
    <submittedName>
        <fullName evidence="2">BPSS1780 family membrane protein</fullName>
    </submittedName>
</protein>
<name>A0AAU7FE69_9NEIS</name>
<keyword evidence="1" id="KW-0812">Transmembrane</keyword>
<dbReference type="NCBIfam" id="NF041043">
    <property type="entry name" value="BPSS1780_fam"/>
    <property type="match status" value="1"/>
</dbReference>